<comment type="caution">
    <text evidence="1">The sequence shown here is derived from an EMBL/GenBank/DDBJ whole genome shotgun (WGS) entry which is preliminary data.</text>
</comment>
<dbReference type="PANTHER" id="PTHR13677:SF0">
    <property type="entry name" value="LD41638P"/>
    <property type="match status" value="1"/>
</dbReference>
<accession>A0A7J7IRQ7</accession>
<dbReference type="InterPro" id="IPR024224">
    <property type="entry name" value="DENND6"/>
</dbReference>
<reference evidence="1" key="1">
    <citation type="submission" date="2020-06" db="EMBL/GenBank/DDBJ databases">
        <title>Draft genome of Bugula neritina, a colonial animal packing powerful symbionts and potential medicines.</title>
        <authorList>
            <person name="Rayko M."/>
        </authorList>
    </citation>
    <scope>NUCLEOTIDE SEQUENCE [LARGE SCALE GENOMIC DNA]</scope>
    <source>
        <strain evidence="1">Kwan_BN1</strain>
    </source>
</reference>
<dbReference type="GO" id="GO:0005085">
    <property type="term" value="F:guanyl-nucleotide exchange factor activity"/>
    <property type="evidence" value="ECO:0007669"/>
    <property type="project" value="InterPro"/>
</dbReference>
<evidence type="ECO:0000313" key="1">
    <source>
        <dbReference type="EMBL" id="KAF6016515.1"/>
    </source>
</evidence>
<protein>
    <submittedName>
        <fullName evidence="1">Uncharacterized protein</fullName>
    </submittedName>
</protein>
<name>A0A7J7IRQ7_BUGNE</name>
<dbReference type="Proteomes" id="UP000593567">
    <property type="component" value="Unassembled WGS sequence"/>
</dbReference>
<dbReference type="AlphaFoldDB" id="A0A7J7IRQ7"/>
<organism evidence="1 2">
    <name type="scientific">Bugula neritina</name>
    <name type="common">Brown bryozoan</name>
    <name type="synonym">Sertularia neritina</name>
    <dbReference type="NCBI Taxonomy" id="10212"/>
    <lineage>
        <taxon>Eukaryota</taxon>
        <taxon>Metazoa</taxon>
        <taxon>Spiralia</taxon>
        <taxon>Lophotrochozoa</taxon>
        <taxon>Bryozoa</taxon>
        <taxon>Gymnolaemata</taxon>
        <taxon>Cheilostomatida</taxon>
        <taxon>Flustrina</taxon>
        <taxon>Buguloidea</taxon>
        <taxon>Bugulidae</taxon>
        <taxon>Bugula</taxon>
    </lineage>
</organism>
<dbReference type="OrthoDB" id="10265409at2759"/>
<proteinExistence type="predicted"/>
<keyword evidence="2" id="KW-1185">Reference proteome</keyword>
<sequence>MPLQKSISPYKGTPVLAEFNTEEFIQSLDSSLITCEVKGWYNQKRQEANSILQELHIKTLCDTDWLDWCQGRPEVEVVDQLIRMHDKQMCLKETQGVHSKYRTGLAKHIENIISTLPPDLSSVLVNLRPSEAGS</sequence>
<dbReference type="EMBL" id="VXIV02003520">
    <property type="protein sequence ID" value="KAF6016515.1"/>
    <property type="molecule type" value="Genomic_DNA"/>
</dbReference>
<gene>
    <name evidence="1" type="ORF">EB796_025170</name>
</gene>
<evidence type="ECO:0000313" key="2">
    <source>
        <dbReference type="Proteomes" id="UP000593567"/>
    </source>
</evidence>
<dbReference type="PANTHER" id="PTHR13677">
    <property type="entry name" value="LD41638P"/>
    <property type="match status" value="1"/>
</dbReference>
<dbReference type="GO" id="GO:0055037">
    <property type="term" value="C:recycling endosome"/>
    <property type="evidence" value="ECO:0007669"/>
    <property type="project" value="TreeGrafter"/>
</dbReference>